<evidence type="ECO:0000313" key="2">
    <source>
        <dbReference type="EMBL" id="KRN54663.1"/>
    </source>
</evidence>
<feature type="transmembrane region" description="Helical" evidence="1">
    <location>
        <begin position="884"/>
        <end position="906"/>
    </location>
</feature>
<dbReference type="AlphaFoldDB" id="A0A0R2HX42"/>
<protein>
    <recommendedName>
        <fullName evidence="4">Integral membrane protein</fullName>
    </recommendedName>
</protein>
<feature type="transmembrane region" description="Helical" evidence="1">
    <location>
        <begin position="306"/>
        <end position="324"/>
    </location>
</feature>
<dbReference type="Pfam" id="PF09586">
    <property type="entry name" value="YfhO"/>
    <property type="match status" value="1"/>
</dbReference>
<dbReference type="Proteomes" id="UP000051658">
    <property type="component" value="Unassembled WGS sequence"/>
</dbReference>
<feature type="transmembrane region" description="Helical" evidence="1">
    <location>
        <begin position="362"/>
        <end position="379"/>
    </location>
</feature>
<feature type="transmembrane region" description="Helical" evidence="1">
    <location>
        <begin position="70"/>
        <end position="89"/>
    </location>
</feature>
<feature type="transmembrane region" description="Helical" evidence="1">
    <location>
        <begin position="391"/>
        <end position="411"/>
    </location>
</feature>
<feature type="transmembrane region" description="Helical" evidence="1">
    <location>
        <begin position="245"/>
        <end position="266"/>
    </location>
</feature>
<dbReference type="GeneID" id="89589240"/>
<name>A0A0R2HX42_CARDV</name>
<feature type="transmembrane region" description="Helical" evidence="1">
    <location>
        <begin position="336"/>
        <end position="356"/>
    </location>
</feature>
<feature type="transmembrane region" description="Helical" evidence="1">
    <location>
        <begin position="445"/>
        <end position="465"/>
    </location>
</feature>
<comment type="caution">
    <text evidence="2">The sequence shown here is derived from an EMBL/GenBank/DDBJ whole genome shotgun (WGS) entry which is preliminary data.</text>
</comment>
<dbReference type="RefSeq" id="WP_034568986.1">
    <property type="nucleotide sequence ID" value="NZ_JQBS01000035.1"/>
</dbReference>
<dbReference type="PANTHER" id="PTHR38454">
    <property type="entry name" value="INTEGRAL MEMBRANE PROTEIN-RELATED"/>
    <property type="match status" value="1"/>
</dbReference>
<sequence length="915" mass="104956">MTVFFKKILHNNWPLILAGGVPCFILFLIYLAQGVFPFGDSSLLTVDLGQQYVDFYTYYRNTLLGDPTSFFYSFSKAIGGDMIGLWAYYLTSPFNLILLLFPARLITLGITVLTLTKISLAGLSFGILLKKAFNGKGLYLATFSTSYALMGYTIVNQLNIMWLDGLIFLPLVILGIEKLVFEKRGLFYTVFLALMLIANYYIAYMICLFSILYFIFRLTAFQFPSKTTVKEKVIFLSKQLARFSWHSLLGGGLASILLVPTFHALLDSKASYSDFSFEWKFAFPIQEMISKLYIGAFNFDQMPDGYPNLFIGSLALICFVSFLFSRAFPIRERLMAFLIVLFLVVSMDLKAFNIVWHGFQYPIWYPYRFSFVLCFFMILNGYRAFIKLERLSIPGMLLVVVSTTVAAFYMLKHPFDFVYHEQIILTSLFIAIVTFLLIVKPKYTLWLPFLLFLVSAVEMGINAQLDLSRLSYVSNSEFLEYRREFAPVIDHIKEKDNGFYRVEKTFLRSKNDSFQFDYPSVTHFSSTFEKEVPTLFGNLGFPVGNGFIAYSNATLATDALFGIKYYVAENNALYEKSQDDLVDPATGQTPLAKNKVTELTQKNNPTNLTQLQLTIMATKPDLRSYSKLTNTDRMTTFKNQNALSIAYGVDKDILKVKELTNQPVQLQENILRALSPNEKKRYFTPIAFNSTVYQNITPNNQYPNPTFFKQIANNKATIDFQFTPQTNDAYYLTLGPSVKEEDATFYLNGKKLSQYKTYRDTLILNVANQQKDQTVTITVELKKESLWLEQFQLYHFDTTAFEKIVTNLKENELNIEKFGNTYFKGTATITDENKILMTTIPYSKGWRVSIDGKTVSTTKVLNSLLAVPITKGTHKIDISYQTPYFKIGLLISFISLILLVLTNWLFHRGKRHKHF</sequence>
<dbReference type="eggNOG" id="COG4485">
    <property type="taxonomic scope" value="Bacteria"/>
</dbReference>
<gene>
    <name evidence="2" type="ORF">IV74_GL002249</name>
</gene>
<feature type="transmembrane region" description="Helical" evidence="1">
    <location>
        <begin position="187"/>
        <end position="216"/>
    </location>
</feature>
<dbReference type="PANTHER" id="PTHR38454:SF1">
    <property type="entry name" value="INTEGRAL MEMBRANE PROTEIN"/>
    <property type="match status" value="1"/>
</dbReference>
<evidence type="ECO:0000256" key="1">
    <source>
        <dbReference type="SAM" id="Phobius"/>
    </source>
</evidence>
<keyword evidence="1" id="KW-0812">Transmembrane</keyword>
<feature type="transmembrane region" description="Helical" evidence="1">
    <location>
        <begin position="96"/>
        <end position="118"/>
    </location>
</feature>
<feature type="transmembrane region" description="Helical" evidence="1">
    <location>
        <begin position="162"/>
        <end position="181"/>
    </location>
</feature>
<keyword evidence="1" id="KW-0472">Membrane</keyword>
<dbReference type="EMBL" id="JQBS01000035">
    <property type="protein sequence ID" value="KRN54663.1"/>
    <property type="molecule type" value="Genomic_DNA"/>
</dbReference>
<dbReference type="PATRIC" id="fig|1449336.4.peg.2288"/>
<accession>A0A0R2HX42</accession>
<proteinExistence type="predicted"/>
<keyword evidence="3" id="KW-1185">Reference proteome</keyword>
<evidence type="ECO:0008006" key="4">
    <source>
        <dbReference type="Google" id="ProtNLM"/>
    </source>
</evidence>
<feature type="transmembrane region" description="Helical" evidence="1">
    <location>
        <begin position="417"/>
        <end position="438"/>
    </location>
</feature>
<organism evidence="2 3">
    <name type="scientific">Carnobacterium divergens DSM 20623</name>
    <dbReference type="NCBI Taxonomy" id="1449336"/>
    <lineage>
        <taxon>Bacteria</taxon>
        <taxon>Bacillati</taxon>
        <taxon>Bacillota</taxon>
        <taxon>Bacilli</taxon>
        <taxon>Lactobacillales</taxon>
        <taxon>Carnobacteriaceae</taxon>
        <taxon>Carnobacterium</taxon>
    </lineage>
</organism>
<evidence type="ECO:0000313" key="3">
    <source>
        <dbReference type="Proteomes" id="UP000051658"/>
    </source>
</evidence>
<keyword evidence="1" id="KW-1133">Transmembrane helix</keyword>
<dbReference type="InterPro" id="IPR018580">
    <property type="entry name" value="Uncharacterised_YfhO"/>
</dbReference>
<feature type="transmembrane region" description="Helical" evidence="1">
    <location>
        <begin position="12"/>
        <end position="32"/>
    </location>
</feature>
<feature type="transmembrane region" description="Helical" evidence="1">
    <location>
        <begin position="138"/>
        <end position="155"/>
    </location>
</feature>
<reference evidence="2 3" key="1">
    <citation type="journal article" date="2015" name="Genome Announc.">
        <title>Expanding the biotechnology potential of lactobacilli through comparative genomics of 213 strains and associated genera.</title>
        <authorList>
            <person name="Sun Z."/>
            <person name="Harris H.M."/>
            <person name="McCann A."/>
            <person name="Guo C."/>
            <person name="Argimon S."/>
            <person name="Zhang W."/>
            <person name="Yang X."/>
            <person name="Jeffery I.B."/>
            <person name="Cooney J.C."/>
            <person name="Kagawa T.F."/>
            <person name="Liu W."/>
            <person name="Song Y."/>
            <person name="Salvetti E."/>
            <person name="Wrobel A."/>
            <person name="Rasinkangas P."/>
            <person name="Parkhill J."/>
            <person name="Rea M.C."/>
            <person name="O'Sullivan O."/>
            <person name="Ritari J."/>
            <person name="Douillard F.P."/>
            <person name="Paul Ross R."/>
            <person name="Yang R."/>
            <person name="Briner A.E."/>
            <person name="Felis G.E."/>
            <person name="de Vos W.M."/>
            <person name="Barrangou R."/>
            <person name="Klaenhammer T.R."/>
            <person name="Caufield P.W."/>
            <person name="Cui Y."/>
            <person name="Zhang H."/>
            <person name="O'Toole P.W."/>
        </authorList>
    </citation>
    <scope>NUCLEOTIDE SEQUENCE [LARGE SCALE GENOMIC DNA]</scope>
    <source>
        <strain evidence="2 3">DSM 20623</strain>
    </source>
</reference>